<keyword evidence="2" id="KW-1133">Transmembrane helix</keyword>
<keyword evidence="2" id="KW-0472">Membrane</keyword>
<evidence type="ECO:0000313" key="4">
    <source>
        <dbReference type="Proteomes" id="UP000092445"/>
    </source>
</evidence>
<evidence type="ECO:0000313" key="3">
    <source>
        <dbReference type="EnsemblMetazoa" id="GPAI011845-PA"/>
    </source>
</evidence>
<protein>
    <submittedName>
        <fullName evidence="3">Uncharacterized protein</fullName>
    </submittedName>
</protein>
<dbReference type="EnsemblMetazoa" id="GPAI011845-RA">
    <property type="protein sequence ID" value="GPAI011845-PA"/>
    <property type="gene ID" value="GPAI011845"/>
</dbReference>
<organism evidence="3 4">
    <name type="scientific">Glossina pallidipes</name>
    <name type="common">Tsetse fly</name>
    <dbReference type="NCBI Taxonomy" id="7398"/>
    <lineage>
        <taxon>Eukaryota</taxon>
        <taxon>Metazoa</taxon>
        <taxon>Ecdysozoa</taxon>
        <taxon>Arthropoda</taxon>
        <taxon>Hexapoda</taxon>
        <taxon>Insecta</taxon>
        <taxon>Pterygota</taxon>
        <taxon>Neoptera</taxon>
        <taxon>Endopterygota</taxon>
        <taxon>Diptera</taxon>
        <taxon>Brachycera</taxon>
        <taxon>Muscomorpha</taxon>
        <taxon>Hippoboscoidea</taxon>
        <taxon>Glossinidae</taxon>
        <taxon>Glossina</taxon>
    </lineage>
</organism>
<evidence type="ECO:0000256" key="2">
    <source>
        <dbReference type="SAM" id="Phobius"/>
    </source>
</evidence>
<keyword evidence="4" id="KW-1185">Reference proteome</keyword>
<name>A0A1A9ZE47_GLOPL</name>
<proteinExistence type="predicted"/>
<evidence type="ECO:0000256" key="1">
    <source>
        <dbReference type="SAM" id="MobiDB-lite"/>
    </source>
</evidence>
<dbReference type="AlphaFoldDB" id="A0A1A9ZE47"/>
<reference evidence="4" key="1">
    <citation type="submission" date="2014-03" db="EMBL/GenBank/DDBJ databases">
        <authorList>
            <person name="Aksoy S."/>
            <person name="Warren W."/>
            <person name="Wilson R.K."/>
        </authorList>
    </citation>
    <scope>NUCLEOTIDE SEQUENCE [LARGE SCALE GENOMIC DNA]</scope>
    <source>
        <strain evidence="4">IAEA</strain>
    </source>
</reference>
<reference evidence="3" key="2">
    <citation type="submission" date="2020-05" db="UniProtKB">
        <authorList>
            <consortium name="EnsemblMetazoa"/>
        </authorList>
    </citation>
    <scope>IDENTIFICATION</scope>
    <source>
        <strain evidence="3">IAEA</strain>
    </source>
</reference>
<accession>A0A1A9ZE47</accession>
<feature type="transmembrane region" description="Helical" evidence="2">
    <location>
        <begin position="78"/>
        <end position="98"/>
    </location>
</feature>
<dbReference type="VEuPathDB" id="VectorBase:GPAI011845"/>
<keyword evidence="2" id="KW-0812">Transmembrane</keyword>
<dbReference type="Proteomes" id="UP000092445">
    <property type="component" value="Unassembled WGS sequence"/>
</dbReference>
<feature type="region of interest" description="Disordered" evidence="1">
    <location>
        <begin position="37"/>
        <end position="73"/>
    </location>
</feature>
<sequence>MTMMTYSAANSELNALKNIEAACQDDHYTFCYALYEKDDDDDDDNVNYNNDGDDDDNDDDDDDDDDDDSDDDGAHRKVVVIIKLLYGHFMVTSVYAAIKSVR</sequence>
<feature type="compositionally biased region" description="Acidic residues" evidence="1">
    <location>
        <begin position="37"/>
        <end position="71"/>
    </location>
</feature>